<sequence length="310" mass="34037">MCDFFHNRKLQPSKSPWGENDQIGRLNLITDASRNAILSSLDYSKSYNLSVDYFIGMPSWAGAGDPAYQIWMTHTPQGNVNDQLLGASKDAKQLIGYSGDAISMYTHCGTHIDTLNHFGYGDKIWNEFDTGSDLGSRHWNVCGAEQFPYIAARAVLIDVAGYKGVDILEDSYGISAEDLEQTLASQGSTLQPGDIALVRTGRMRVWPDRDKYLNDSPGLNLSGAEYLAEKGVIIVGSDNIALEQTPSAEAGNYFPVHTYLLCEMGMPIIEVLWLEELAKNRVYEMGLLASAMPLRGATGAPLQPVAFKIK</sequence>
<name>A0A1B2F6E7_PSEPU</name>
<proteinExistence type="predicted"/>
<dbReference type="GO" id="GO:0019441">
    <property type="term" value="P:L-tryptophan catabolic process to kynurenine"/>
    <property type="evidence" value="ECO:0007669"/>
    <property type="project" value="InterPro"/>
</dbReference>
<gene>
    <name evidence="1" type="primary">kynB</name>
    <name evidence="1" type="ORF">IEC33019_2233</name>
</gene>
<dbReference type="Pfam" id="PF04199">
    <property type="entry name" value="Cyclase"/>
    <property type="match status" value="1"/>
</dbReference>
<accession>A0A1B2F6E7</accession>
<dbReference type="InterPro" id="IPR007325">
    <property type="entry name" value="KFase/CYL"/>
</dbReference>
<dbReference type="EMBL" id="CP016634">
    <property type="protein sequence ID" value="ANY87787.1"/>
    <property type="molecule type" value="Genomic_DNA"/>
</dbReference>
<dbReference type="Gene3D" id="3.50.30.50">
    <property type="entry name" value="Putative cyclase"/>
    <property type="match status" value="1"/>
</dbReference>
<dbReference type="PANTHER" id="PTHR34861:SF10">
    <property type="entry name" value="CYCLASE"/>
    <property type="match status" value="1"/>
</dbReference>
<evidence type="ECO:0000313" key="1">
    <source>
        <dbReference type="EMBL" id="ANY87787.1"/>
    </source>
</evidence>
<dbReference type="PANTHER" id="PTHR34861">
    <property type="match status" value="1"/>
</dbReference>
<protein>
    <submittedName>
        <fullName evidence="1">Kynurenine formamidase</fullName>
    </submittedName>
</protein>
<dbReference type="RefSeq" id="WP_070091843.1">
    <property type="nucleotide sequence ID" value="NZ_CP016634.1"/>
</dbReference>
<reference evidence="1" key="1">
    <citation type="submission" date="2016-07" db="EMBL/GenBank/DDBJ databases">
        <title>New class B carbapenemase carried by novel plasmid in Pseudomonas putida enviromental strain in eastern Amazonia.</title>
        <authorList>
            <person name="Souza C.O."/>
            <person name="Lima K.V."/>
            <person name="Brasiliense D.M."/>
            <person name="Perez-Chaparro P.J."/>
            <person name="Mamizuka E.M."/>
            <person name="Lima M.O."/>
            <person name="Lima L.N."/>
            <person name="McCulloch J.A."/>
        </authorList>
    </citation>
    <scope>NUCLEOTIDE SEQUENCE [LARGE SCALE GENOMIC DNA]</scope>
    <source>
        <strain evidence="1">IEC33019</strain>
    </source>
</reference>
<dbReference type="AlphaFoldDB" id="A0A1B2F6E7"/>
<dbReference type="InterPro" id="IPR037175">
    <property type="entry name" value="KFase_sf"/>
</dbReference>
<dbReference type="SUPFAM" id="SSF102198">
    <property type="entry name" value="Putative cyclase"/>
    <property type="match status" value="1"/>
</dbReference>
<organism evidence="1">
    <name type="scientific">Pseudomonas putida</name>
    <name type="common">Arthrobacter siderocapsulatus</name>
    <dbReference type="NCBI Taxonomy" id="303"/>
    <lineage>
        <taxon>Bacteria</taxon>
        <taxon>Pseudomonadati</taxon>
        <taxon>Pseudomonadota</taxon>
        <taxon>Gammaproteobacteria</taxon>
        <taxon>Pseudomonadales</taxon>
        <taxon>Pseudomonadaceae</taxon>
        <taxon>Pseudomonas</taxon>
    </lineage>
</organism>
<dbReference type="GO" id="GO:0004061">
    <property type="term" value="F:arylformamidase activity"/>
    <property type="evidence" value="ECO:0007669"/>
    <property type="project" value="InterPro"/>
</dbReference>